<dbReference type="RefSeq" id="WP_085818255.1">
    <property type="nucleotide sequence ID" value="NZ_FWFU01000003.1"/>
</dbReference>
<evidence type="ECO:0000313" key="3">
    <source>
        <dbReference type="Proteomes" id="UP000193207"/>
    </source>
</evidence>
<organism evidence="2 3">
    <name type="scientific">Roseovarius halotolerans</name>
    <dbReference type="NCBI Taxonomy" id="505353"/>
    <lineage>
        <taxon>Bacteria</taxon>
        <taxon>Pseudomonadati</taxon>
        <taxon>Pseudomonadota</taxon>
        <taxon>Alphaproteobacteria</taxon>
        <taxon>Rhodobacterales</taxon>
        <taxon>Roseobacteraceae</taxon>
        <taxon>Roseovarius</taxon>
    </lineage>
</organism>
<keyword evidence="1" id="KW-0812">Transmembrane</keyword>
<dbReference type="InterPro" id="IPR011044">
    <property type="entry name" value="Quino_amine_DH_bsu"/>
</dbReference>
<keyword evidence="1" id="KW-1133">Transmembrane helix</keyword>
<name>A0A1X6ZG81_9RHOB</name>
<protein>
    <submittedName>
        <fullName evidence="2">Uncharacterized protein</fullName>
    </submittedName>
</protein>
<accession>A0A1X6ZG81</accession>
<keyword evidence="1" id="KW-0472">Membrane</keyword>
<sequence>MDNSPEPQPVDPAMLRYLRLLVTILTGTMIAGVLVIIFLLVTRFADKGPELPETIELPDGASAQAFTQGRSWFAVVTDDDRILIYDRVTGQLRRTVQIKQDGS</sequence>
<dbReference type="Pfam" id="PF20082">
    <property type="entry name" value="DUF6476"/>
    <property type="match status" value="1"/>
</dbReference>
<feature type="transmembrane region" description="Helical" evidence="1">
    <location>
        <begin position="20"/>
        <end position="41"/>
    </location>
</feature>
<keyword evidence="3" id="KW-1185">Reference proteome</keyword>
<dbReference type="EMBL" id="FWFU01000003">
    <property type="protein sequence ID" value="SLN50237.1"/>
    <property type="molecule type" value="Genomic_DNA"/>
</dbReference>
<dbReference type="SUPFAM" id="SSF50969">
    <property type="entry name" value="YVTN repeat-like/Quinoprotein amine dehydrogenase"/>
    <property type="match status" value="1"/>
</dbReference>
<dbReference type="AlphaFoldDB" id="A0A1X6ZG81"/>
<evidence type="ECO:0000256" key="1">
    <source>
        <dbReference type="SAM" id="Phobius"/>
    </source>
</evidence>
<gene>
    <name evidence="2" type="ORF">ROH8110_02736</name>
</gene>
<proteinExistence type="predicted"/>
<dbReference type="OrthoDB" id="7872651at2"/>
<evidence type="ECO:0000313" key="2">
    <source>
        <dbReference type="EMBL" id="SLN50237.1"/>
    </source>
</evidence>
<reference evidence="2 3" key="1">
    <citation type="submission" date="2017-03" db="EMBL/GenBank/DDBJ databases">
        <authorList>
            <person name="Afonso C.L."/>
            <person name="Miller P.J."/>
            <person name="Scott M.A."/>
            <person name="Spackman E."/>
            <person name="Goraichik I."/>
            <person name="Dimitrov K.M."/>
            <person name="Suarez D.L."/>
            <person name="Swayne D.E."/>
        </authorList>
    </citation>
    <scope>NUCLEOTIDE SEQUENCE [LARGE SCALE GENOMIC DNA]</scope>
    <source>
        <strain evidence="2 3">CECT 8110</strain>
    </source>
</reference>
<dbReference type="InterPro" id="IPR045519">
    <property type="entry name" value="DUF6476"/>
</dbReference>
<dbReference type="Proteomes" id="UP000193207">
    <property type="component" value="Unassembled WGS sequence"/>
</dbReference>